<evidence type="ECO:0000313" key="2">
    <source>
        <dbReference type="Proteomes" id="UP001157502"/>
    </source>
</evidence>
<sequence>MACYSRGRPYAPALNLDQADDIWQCVKTKVVSCLCGPNVTAVPHLCDAQMFRPLCVIGKRVHRSPCSRKARSLFPLGPLIDLLDDPTGYPELSLKQDGPVCRDFLHDEFLDGAGRVRFQVSCLSKEVAVCPMAPHRQLVLRENLPWLDSVHRLYLVSEAYCSSDAKMRVLGMGRWSELSLEPDTPLAFSCVRLPVAPSSLVTVCDKWEGSYLHPKSRWAKFESPEYASLVAGRQASQPKVMGLAAQFALNFSHPSIFSLTTLALLSSPEPSNDDLHKDMEYQQEQEISGQAALPED</sequence>
<accession>A0ACC2GLB1</accession>
<name>A0ACC2GLB1_DALPE</name>
<gene>
    <name evidence="1" type="ORF">DPEC_G00137210</name>
</gene>
<protein>
    <submittedName>
        <fullName evidence="1">Uncharacterized protein</fullName>
    </submittedName>
</protein>
<dbReference type="EMBL" id="CM055738">
    <property type="protein sequence ID" value="KAJ8004528.1"/>
    <property type="molecule type" value="Genomic_DNA"/>
</dbReference>
<keyword evidence="2" id="KW-1185">Reference proteome</keyword>
<evidence type="ECO:0000313" key="1">
    <source>
        <dbReference type="EMBL" id="KAJ8004528.1"/>
    </source>
</evidence>
<proteinExistence type="predicted"/>
<comment type="caution">
    <text evidence="1">The sequence shown here is derived from an EMBL/GenBank/DDBJ whole genome shotgun (WGS) entry which is preliminary data.</text>
</comment>
<reference evidence="1" key="1">
    <citation type="submission" date="2021-05" db="EMBL/GenBank/DDBJ databases">
        <authorList>
            <person name="Pan Q."/>
            <person name="Jouanno E."/>
            <person name="Zahm M."/>
            <person name="Klopp C."/>
            <person name="Cabau C."/>
            <person name="Louis A."/>
            <person name="Berthelot C."/>
            <person name="Parey E."/>
            <person name="Roest Crollius H."/>
            <person name="Montfort J."/>
            <person name="Robinson-Rechavi M."/>
            <person name="Bouchez O."/>
            <person name="Lampietro C."/>
            <person name="Lopez Roques C."/>
            <person name="Donnadieu C."/>
            <person name="Postlethwait J."/>
            <person name="Bobe J."/>
            <person name="Dillon D."/>
            <person name="Chandos A."/>
            <person name="von Hippel F."/>
            <person name="Guiguen Y."/>
        </authorList>
    </citation>
    <scope>NUCLEOTIDE SEQUENCE</scope>
    <source>
        <strain evidence="1">YG-Jan2019</strain>
    </source>
</reference>
<dbReference type="Proteomes" id="UP001157502">
    <property type="component" value="Chromosome 11"/>
</dbReference>
<organism evidence="1 2">
    <name type="scientific">Dallia pectoralis</name>
    <name type="common">Alaska blackfish</name>
    <dbReference type="NCBI Taxonomy" id="75939"/>
    <lineage>
        <taxon>Eukaryota</taxon>
        <taxon>Metazoa</taxon>
        <taxon>Chordata</taxon>
        <taxon>Craniata</taxon>
        <taxon>Vertebrata</taxon>
        <taxon>Euteleostomi</taxon>
        <taxon>Actinopterygii</taxon>
        <taxon>Neopterygii</taxon>
        <taxon>Teleostei</taxon>
        <taxon>Protacanthopterygii</taxon>
        <taxon>Esociformes</taxon>
        <taxon>Umbridae</taxon>
        <taxon>Dallia</taxon>
    </lineage>
</organism>